<keyword evidence="3" id="KW-0808">Transferase</keyword>
<dbReference type="Proteomes" id="UP000824469">
    <property type="component" value="Unassembled WGS sequence"/>
</dbReference>
<dbReference type="PANTHER" id="PTHR31147">
    <property type="entry name" value="ACYL TRANSFERASE 4"/>
    <property type="match status" value="1"/>
</dbReference>
<evidence type="ECO:0000256" key="1">
    <source>
        <dbReference type="ARBA" id="ARBA00005122"/>
    </source>
</evidence>
<dbReference type="PANTHER" id="PTHR31147:SF1">
    <property type="entry name" value="ACYL TRANSFERASE 4"/>
    <property type="match status" value="1"/>
</dbReference>
<sequence>DPMDATIPCLVSDLRVKEERLTVILPRNVTERRTMFLSNIDQKFVHYIQQYVHFFSAHPQIPFGMVVDVQTEALSRILDSYDFISGRLRFNSEEGRFEIDSNAAGAPVAVCSSELSLEDLGDVSYPNPAFTQLCLLSDSANRILEDDPLISFQITRFRCGGFALGTALNHSVMDGFPLQEFARNFTNMVTKGELAFVP</sequence>
<evidence type="ECO:0000313" key="7">
    <source>
        <dbReference type="Proteomes" id="UP000824469"/>
    </source>
</evidence>
<organism evidence="6 7">
    <name type="scientific">Taxus chinensis</name>
    <name type="common">Chinese yew</name>
    <name type="synonym">Taxus wallichiana var. chinensis</name>
    <dbReference type="NCBI Taxonomy" id="29808"/>
    <lineage>
        <taxon>Eukaryota</taxon>
        <taxon>Viridiplantae</taxon>
        <taxon>Streptophyta</taxon>
        <taxon>Embryophyta</taxon>
        <taxon>Tracheophyta</taxon>
        <taxon>Spermatophyta</taxon>
        <taxon>Pinopsida</taxon>
        <taxon>Pinidae</taxon>
        <taxon>Conifers II</taxon>
        <taxon>Cupressales</taxon>
        <taxon>Taxaceae</taxon>
        <taxon>Taxus</taxon>
    </lineage>
</organism>
<evidence type="ECO:0000256" key="2">
    <source>
        <dbReference type="ARBA" id="ARBA00009861"/>
    </source>
</evidence>
<dbReference type="AlphaFoldDB" id="A0AA38KX17"/>
<protein>
    <recommendedName>
        <fullName evidence="8">BAHD acyltransferase</fullName>
    </recommendedName>
</protein>
<comment type="caution">
    <text evidence="6">The sequence shown here is derived from an EMBL/GenBank/DDBJ whole genome shotgun (WGS) entry which is preliminary data.</text>
</comment>
<keyword evidence="7" id="KW-1185">Reference proteome</keyword>
<dbReference type="InterPro" id="IPR050898">
    <property type="entry name" value="Plant_acyltransferase"/>
</dbReference>
<dbReference type="InterPro" id="IPR023213">
    <property type="entry name" value="CAT-like_dom_sf"/>
</dbReference>
<evidence type="ECO:0008006" key="8">
    <source>
        <dbReference type="Google" id="ProtNLM"/>
    </source>
</evidence>
<evidence type="ECO:0000256" key="4">
    <source>
        <dbReference type="ARBA" id="ARBA00023059"/>
    </source>
</evidence>
<proteinExistence type="inferred from homology"/>
<feature type="non-terminal residue" evidence="6">
    <location>
        <position position="1"/>
    </location>
</feature>
<evidence type="ECO:0000256" key="3">
    <source>
        <dbReference type="ARBA" id="ARBA00022679"/>
    </source>
</evidence>
<evidence type="ECO:0000313" key="6">
    <source>
        <dbReference type="EMBL" id="KAH9310039.1"/>
    </source>
</evidence>
<comment type="pathway">
    <text evidence="1">Alkaloid biosynthesis; taxol biosynthesis.</text>
</comment>
<feature type="non-terminal residue" evidence="6">
    <location>
        <position position="198"/>
    </location>
</feature>
<evidence type="ECO:0000256" key="5">
    <source>
        <dbReference type="ARBA" id="ARBA00023315"/>
    </source>
</evidence>
<dbReference type="GO" id="GO:0042617">
    <property type="term" value="P:paclitaxel biosynthetic process"/>
    <property type="evidence" value="ECO:0007669"/>
    <property type="project" value="UniProtKB-KW"/>
</dbReference>
<keyword evidence="4" id="KW-0876">Taxol biosynthesis</keyword>
<comment type="similarity">
    <text evidence="2">Belongs to the plant acyltransferase family.</text>
</comment>
<gene>
    <name evidence="6" type="ORF">KI387_037950</name>
</gene>
<reference evidence="6 7" key="1">
    <citation type="journal article" date="2021" name="Nat. Plants">
        <title>The Taxus genome provides insights into paclitaxel biosynthesis.</title>
        <authorList>
            <person name="Xiong X."/>
            <person name="Gou J."/>
            <person name="Liao Q."/>
            <person name="Li Y."/>
            <person name="Zhou Q."/>
            <person name="Bi G."/>
            <person name="Li C."/>
            <person name="Du R."/>
            <person name="Wang X."/>
            <person name="Sun T."/>
            <person name="Guo L."/>
            <person name="Liang H."/>
            <person name="Lu P."/>
            <person name="Wu Y."/>
            <person name="Zhang Z."/>
            <person name="Ro D.K."/>
            <person name="Shang Y."/>
            <person name="Huang S."/>
            <person name="Yan J."/>
        </authorList>
    </citation>
    <scope>NUCLEOTIDE SEQUENCE [LARGE SCALE GENOMIC DNA]</scope>
    <source>
        <strain evidence="6">Ta-2019</strain>
    </source>
</reference>
<accession>A0AA38KX17</accession>
<dbReference type="GO" id="GO:0016746">
    <property type="term" value="F:acyltransferase activity"/>
    <property type="evidence" value="ECO:0007669"/>
    <property type="project" value="UniProtKB-KW"/>
</dbReference>
<name>A0AA38KX17_TAXCH</name>
<dbReference type="EMBL" id="JAHRHJ020000007">
    <property type="protein sequence ID" value="KAH9310039.1"/>
    <property type="molecule type" value="Genomic_DNA"/>
</dbReference>
<dbReference type="Pfam" id="PF02458">
    <property type="entry name" value="Transferase"/>
    <property type="match status" value="1"/>
</dbReference>
<dbReference type="Gene3D" id="3.30.559.10">
    <property type="entry name" value="Chloramphenicol acetyltransferase-like domain"/>
    <property type="match status" value="1"/>
</dbReference>
<keyword evidence="5" id="KW-0012">Acyltransferase</keyword>